<dbReference type="AlphaFoldDB" id="A0A8H7UMV5"/>
<evidence type="ECO:0000313" key="5">
    <source>
        <dbReference type="EMBL" id="KAG2191901.1"/>
    </source>
</evidence>
<keyword evidence="4" id="KW-0732">Signal</keyword>
<proteinExistence type="predicted"/>
<dbReference type="EMBL" id="JAEPRC010000776">
    <property type="protein sequence ID" value="KAG2191901.1"/>
    <property type="molecule type" value="Genomic_DNA"/>
</dbReference>
<sequence length="559" mass="63287">MKLTLWVTLVSMTFCVQSFELGESFRQPKNILFGSVGGGSSHINWVLSILDELANRGHNITFVTHDNEVKYGLNYPNLNTVSIGSNDVDLSIPGNRLRHIDNSLFLVEVYNAVHTNYRTKMLKYKDILDSTHFDVALCDHFTIPCVDISQNLDIPLIITAALAISQDATAPYLNNFMESNDSTTINMSFVQRMIAKVVEPVNFILDLKPVIDDMKKKKEELGWLPLTGMPAFEDNWEDALKIVNNIFGFEPARPLGPLVELVGPIMSKSYPDLTVSLKQFLDTHRKVAYVAFGQSVEIVDTEIELVLRSLIDAIESGALDGFIWAMRNSVHLFPHNIVSGSNQSYLIQDMMQGRYKHAQFVKWAPQMAILSHPHTELFVSHAGLGSLHEATYAGVRTALYPFYGDQMSNAYMIRSQNLGVQLNQGMSQAEFSQEIDRIARDVNGTFQHNVDRFQAMVQIHAKHGVLRAADLVEEVLFTNENGKLPHRYPASRSMSFVKSHNLDLWGFWIIVASIFVVFGCYTLYVVYEAVLVAKDSHRIRQQQKTYFAQIRESNKEKKQ</sequence>
<dbReference type="PANTHER" id="PTHR48043">
    <property type="entry name" value="EG:EG0003.4 PROTEIN-RELATED"/>
    <property type="match status" value="1"/>
</dbReference>
<dbReference type="Gene3D" id="3.40.50.2000">
    <property type="entry name" value="Glycogen Phosphorylase B"/>
    <property type="match status" value="2"/>
</dbReference>
<dbReference type="Proteomes" id="UP000650833">
    <property type="component" value="Unassembled WGS sequence"/>
</dbReference>
<evidence type="ECO:0000256" key="4">
    <source>
        <dbReference type="SAM" id="SignalP"/>
    </source>
</evidence>
<dbReference type="Pfam" id="PF00201">
    <property type="entry name" value="UDPGT"/>
    <property type="match status" value="1"/>
</dbReference>
<dbReference type="SUPFAM" id="SSF53756">
    <property type="entry name" value="UDP-Glycosyltransferase/glycogen phosphorylase"/>
    <property type="match status" value="1"/>
</dbReference>
<keyword evidence="2" id="KW-0808">Transferase</keyword>
<name>A0A8H7UMV5_9FUNG</name>
<evidence type="ECO:0000256" key="3">
    <source>
        <dbReference type="SAM" id="Phobius"/>
    </source>
</evidence>
<evidence type="ECO:0000256" key="1">
    <source>
        <dbReference type="ARBA" id="ARBA00022676"/>
    </source>
</evidence>
<keyword evidence="3" id="KW-0812">Transmembrane</keyword>
<dbReference type="InterPro" id="IPR002213">
    <property type="entry name" value="UDP_glucos_trans"/>
</dbReference>
<keyword evidence="3" id="KW-0472">Membrane</keyword>
<dbReference type="OrthoDB" id="5835829at2759"/>
<comment type="caution">
    <text evidence="5">The sequence shown here is derived from an EMBL/GenBank/DDBJ whole genome shotgun (WGS) entry which is preliminary data.</text>
</comment>
<protein>
    <submittedName>
        <fullName evidence="5">Uncharacterized protein</fullName>
    </submittedName>
</protein>
<accession>A0A8H7UMV5</accession>
<dbReference type="GO" id="GO:0008194">
    <property type="term" value="F:UDP-glycosyltransferase activity"/>
    <property type="evidence" value="ECO:0007669"/>
    <property type="project" value="InterPro"/>
</dbReference>
<keyword evidence="6" id="KW-1185">Reference proteome</keyword>
<feature type="chain" id="PRO_5034083095" evidence="4">
    <location>
        <begin position="19"/>
        <end position="559"/>
    </location>
</feature>
<gene>
    <name evidence="5" type="ORF">INT46_004401</name>
</gene>
<keyword evidence="3" id="KW-1133">Transmembrane helix</keyword>
<feature type="signal peptide" evidence="4">
    <location>
        <begin position="1"/>
        <end position="18"/>
    </location>
</feature>
<evidence type="ECO:0000256" key="2">
    <source>
        <dbReference type="ARBA" id="ARBA00022679"/>
    </source>
</evidence>
<dbReference type="CDD" id="cd03784">
    <property type="entry name" value="GT1_Gtf-like"/>
    <property type="match status" value="1"/>
</dbReference>
<keyword evidence="1" id="KW-0328">Glycosyltransferase</keyword>
<dbReference type="PANTHER" id="PTHR48043:SF145">
    <property type="entry name" value="FI06409P-RELATED"/>
    <property type="match status" value="1"/>
</dbReference>
<dbReference type="InterPro" id="IPR050271">
    <property type="entry name" value="UDP-glycosyltransferase"/>
</dbReference>
<evidence type="ECO:0000313" key="6">
    <source>
        <dbReference type="Proteomes" id="UP000650833"/>
    </source>
</evidence>
<reference evidence="5" key="1">
    <citation type="submission" date="2020-12" db="EMBL/GenBank/DDBJ databases">
        <title>Metabolic potential, ecology and presence of endohyphal bacteria is reflected in genomic diversity of Mucoromycotina.</title>
        <authorList>
            <person name="Muszewska A."/>
            <person name="Okrasinska A."/>
            <person name="Steczkiewicz K."/>
            <person name="Drgas O."/>
            <person name="Orlowska M."/>
            <person name="Perlinska-Lenart U."/>
            <person name="Aleksandrzak-Piekarczyk T."/>
            <person name="Szatraj K."/>
            <person name="Zielenkiewicz U."/>
            <person name="Pilsyk S."/>
            <person name="Malc E."/>
            <person name="Mieczkowski P."/>
            <person name="Kruszewska J.S."/>
            <person name="Biernat P."/>
            <person name="Pawlowska J."/>
        </authorList>
    </citation>
    <scope>NUCLEOTIDE SEQUENCE</scope>
    <source>
        <strain evidence="5">CBS 226.32</strain>
    </source>
</reference>
<organism evidence="5 6">
    <name type="scientific">Mucor plumbeus</name>
    <dbReference type="NCBI Taxonomy" id="97098"/>
    <lineage>
        <taxon>Eukaryota</taxon>
        <taxon>Fungi</taxon>
        <taxon>Fungi incertae sedis</taxon>
        <taxon>Mucoromycota</taxon>
        <taxon>Mucoromycotina</taxon>
        <taxon>Mucoromycetes</taxon>
        <taxon>Mucorales</taxon>
        <taxon>Mucorineae</taxon>
        <taxon>Mucoraceae</taxon>
        <taxon>Mucor</taxon>
    </lineage>
</organism>
<feature type="transmembrane region" description="Helical" evidence="3">
    <location>
        <begin position="505"/>
        <end position="533"/>
    </location>
</feature>